<dbReference type="EMBL" id="WIGM01000264">
    <property type="protein sequence ID" value="KAF6831325.1"/>
    <property type="molecule type" value="Genomic_DNA"/>
</dbReference>
<protein>
    <submittedName>
        <fullName evidence="1">Uncharacterized protein</fullName>
    </submittedName>
</protein>
<sequence>MASNVAESPGQRLYGNRVAPALPALPPILQCFLPSFDELLPRVGGAFSFNSAVTTPPLPFPVSPDGVLDYIILGLGHIMAAHRLEGLPFFTRAPRTSPYQAHAYAPLASAITRHVLPRSLLDSHAIADNRKSRASRACGADRRLLFRTDCRPPIYPHLLGLA</sequence>
<evidence type="ECO:0000313" key="2">
    <source>
        <dbReference type="Proteomes" id="UP000639643"/>
    </source>
</evidence>
<reference evidence="1" key="1">
    <citation type="journal article" date="2020" name="Phytopathology">
        <title>Genome Sequence Resources of Colletotrichum truncatum, C. plurivorum, C. musicola, and C. sojae: Four Species Pathogenic to Soybean (Glycine max).</title>
        <authorList>
            <person name="Rogerio F."/>
            <person name="Boufleur T.R."/>
            <person name="Ciampi-Guillardi M."/>
            <person name="Sukno S.A."/>
            <person name="Thon M.R."/>
            <person name="Massola Junior N.S."/>
            <person name="Baroncelli R."/>
        </authorList>
    </citation>
    <scope>NUCLEOTIDE SEQUENCE</scope>
    <source>
        <strain evidence="1">LFN0074</strain>
    </source>
</reference>
<accession>A0A8H6KHA6</accession>
<dbReference type="Proteomes" id="UP000639643">
    <property type="component" value="Unassembled WGS sequence"/>
</dbReference>
<organism evidence="1 2">
    <name type="scientific">Colletotrichum musicola</name>
    <dbReference type="NCBI Taxonomy" id="2175873"/>
    <lineage>
        <taxon>Eukaryota</taxon>
        <taxon>Fungi</taxon>
        <taxon>Dikarya</taxon>
        <taxon>Ascomycota</taxon>
        <taxon>Pezizomycotina</taxon>
        <taxon>Sordariomycetes</taxon>
        <taxon>Hypocreomycetidae</taxon>
        <taxon>Glomerellales</taxon>
        <taxon>Glomerellaceae</taxon>
        <taxon>Colletotrichum</taxon>
        <taxon>Colletotrichum orchidearum species complex</taxon>
    </lineage>
</organism>
<gene>
    <name evidence="1" type="ORF">CMUS01_07398</name>
</gene>
<proteinExistence type="predicted"/>
<comment type="caution">
    <text evidence="1">The sequence shown here is derived from an EMBL/GenBank/DDBJ whole genome shotgun (WGS) entry which is preliminary data.</text>
</comment>
<evidence type="ECO:0000313" key="1">
    <source>
        <dbReference type="EMBL" id="KAF6831325.1"/>
    </source>
</evidence>
<name>A0A8H6KHA6_9PEZI</name>
<keyword evidence="2" id="KW-1185">Reference proteome</keyword>
<dbReference type="AlphaFoldDB" id="A0A8H6KHA6"/>